<dbReference type="EMBL" id="JABEND010000002">
    <property type="protein sequence ID" value="NNG35169.1"/>
    <property type="molecule type" value="Genomic_DNA"/>
</dbReference>
<evidence type="ECO:0000313" key="5">
    <source>
        <dbReference type="Proteomes" id="UP000562984"/>
    </source>
</evidence>
<sequence length="434" mass="45792">MSVIGMEQDVDVNGRDGEITEPRTVLIVLASLQRGGAERHGVWLATQIDRAQWRPVVLAFADGPWRAELEQAGVEVRIADLPGGWRSVPASVAVVRSTLAELRPDLVTGNHFRVELALRGALRKLAGSGLRVPYLAWKHTYGHIGYRGLRERLVEKATGGWVTRYGAVCHTQVRYLTDELGLPPQKISVLANSVPSPADLPQPPAPVQPTAPGEFAGPAVLMTAAMRADKDHAAVLRAWPAVRAAVPGAQLRLAGDGPCRPELERLAADLGITDCVRFLGVRGDIDDQLAQASLLVLASYAVECFPYAVLEAMAAGRGVVSTDVAGLPEMVDDGITGRLVPPHDPRALADALIEGLVDNAAAAKAWGTAGYLRGREVFGFADWSAAATDLFNDVAAHGGGAADGRRRDSGRKVTTDPAMAGVGATMAGAFATSP</sequence>
<proteinExistence type="predicted"/>
<evidence type="ECO:0000313" key="4">
    <source>
        <dbReference type="EMBL" id="NNG35169.1"/>
    </source>
</evidence>
<reference evidence="4 5" key="1">
    <citation type="submission" date="2020-05" db="EMBL/GenBank/DDBJ databases">
        <title>Nakamurella sp. DB0629 isolated from air conditioner.</title>
        <authorList>
            <person name="Kim D.H."/>
            <person name="Kim D.-U."/>
        </authorList>
    </citation>
    <scope>NUCLEOTIDE SEQUENCE [LARGE SCALE GENOMIC DNA]</scope>
    <source>
        <strain evidence="4 5">DB0629</strain>
    </source>
</reference>
<name>A0A849A3I6_9ACTN</name>
<feature type="domain" description="Glycosyltransferase subfamily 4-like N-terminal" evidence="3">
    <location>
        <begin position="35"/>
        <end position="192"/>
    </location>
</feature>
<keyword evidence="5" id="KW-1185">Reference proteome</keyword>
<evidence type="ECO:0000256" key="1">
    <source>
        <dbReference type="ARBA" id="ARBA00022676"/>
    </source>
</evidence>
<gene>
    <name evidence="4" type="ORF">HKD39_05475</name>
</gene>
<dbReference type="PANTHER" id="PTHR12526">
    <property type="entry name" value="GLYCOSYLTRANSFERASE"/>
    <property type="match status" value="1"/>
</dbReference>
<dbReference type="Gene3D" id="3.40.50.2000">
    <property type="entry name" value="Glycogen Phosphorylase B"/>
    <property type="match status" value="2"/>
</dbReference>
<comment type="caution">
    <text evidence="4">The sequence shown here is derived from an EMBL/GenBank/DDBJ whole genome shotgun (WGS) entry which is preliminary data.</text>
</comment>
<dbReference type="CDD" id="cd03811">
    <property type="entry name" value="GT4_GT28_WabH-like"/>
    <property type="match status" value="1"/>
</dbReference>
<dbReference type="InterPro" id="IPR028098">
    <property type="entry name" value="Glyco_trans_4-like_N"/>
</dbReference>
<keyword evidence="2 4" id="KW-0808">Transferase</keyword>
<organism evidence="4 5">
    <name type="scientific">Nakamurella aerolata</name>
    <dbReference type="NCBI Taxonomy" id="1656892"/>
    <lineage>
        <taxon>Bacteria</taxon>
        <taxon>Bacillati</taxon>
        <taxon>Actinomycetota</taxon>
        <taxon>Actinomycetes</taxon>
        <taxon>Nakamurellales</taxon>
        <taxon>Nakamurellaceae</taxon>
        <taxon>Nakamurella</taxon>
    </lineage>
</organism>
<evidence type="ECO:0000259" key="3">
    <source>
        <dbReference type="Pfam" id="PF13579"/>
    </source>
</evidence>
<keyword evidence="1" id="KW-0328">Glycosyltransferase</keyword>
<dbReference type="RefSeq" id="WP_171198781.1">
    <property type="nucleotide sequence ID" value="NZ_JABEND010000002.1"/>
</dbReference>
<dbReference type="SUPFAM" id="SSF53756">
    <property type="entry name" value="UDP-Glycosyltransferase/glycogen phosphorylase"/>
    <property type="match status" value="1"/>
</dbReference>
<dbReference type="AlphaFoldDB" id="A0A849A3I6"/>
<dbReference type="Proteomes" id="UP000562984">
    <property type="component" value="Unassembled WGS sequence"/>
</dbReference>
<protein>
    <submittedName>
        <fullName evidence="4">Glycosyltransferase</fullName>
    </submittedName>
</protein>
<evidence type="ECO:0000256" key="2">
    <source>
        <dbReference type="ARBA" id="ARBA00022679"/>
    </source>
</evidence>
<dbReference type="Pfam" id="PF13579">
    <property type="entry name" value="Glyco_trans_4_4"/>
    <property type="match status" value="1"/>
</dbReference>
<dbReference type="Pfam" id="PF13692">
    <property type="entry name" value="Glyco_trans_1_4"/>
    <property type="match status" value="1"/>
</dbReference>
<dbReference type="GO" id="GO:0016757">
    <property type="term" value="F:glycosyltransferase activity"/>
    <property type="evidence" value="ECO:0007669"/>
    <property type="project" value="UniProtKB-KW"/>
</dbReference>
<accession>A0A849A3I6</accession>